<organism evidence="2 3">
    <name type="scientific">Phyllosticta capitalensis</name>
    <dbReference type="NCBI Taxonomy" id="121624"/>
    <lineage>
        <taxon>Eukaryota</taxon>
        <taxon>Fungi</taxon>
        <taxon>Dikarya</taxon>
        <taxon>Ascomycota</taxon>
        <taxon>Pezizomycotina</taxon>
        <taxon>Dothideomycetes</taxon>
        <taxon>Dothideomycetes incertae sedis</taxon>
        <taxon>Botryosphaeriales</taxon>
        <taxon>Phyllostictaceae</taxon>
        <taxon>Phyllosticta</taxon>
    </lineage>
</organism>
<gene>
    <name evidence="2" type="ORF">HDK90DRAFT_508650</name>
</gene>
<proteinExistence type="predicted"/>
<sequence length="437" mass="45157">MDLNAINHEYHKIMIDANDNATTIRNADGDVSSPPPAYTQQHPPFESGSEGTLDDDDDDEDYEDLCSNVEQTRSSTHSRSRSQTPESHQEDANAGEKSIHINNKVTVFGSQNILTTAPLDSMRWTASILVILNGNRPLPCQEQQQQQRAAAVQEGQPANVQSVFAQRGGPVNILIDCSVHVIGSRNIIGGNPAAAVYGAAVAGRGNTGAQTQNGAAHAAAAANTANNHNPNRNVAPPTPPSGTETAASPTGRSHPPSNSNSHHAHPSISLPPALPPRQRQQQSPPANNSKKRKHTSDNLCSLALPPPMPMPMSTPMSGGGSTSTSNSRAVGNTPGTAPCSQTGPQTAQLAPLPPSSAPSPPPAPAHPSVVAAIAAQLADAGVCENAPAGADVANGDADGPGMRARKRARREEDGHGVADSDDEGDGEGGGERDDDCA</sequence>
<evidence type="ECO:0000256" key="1">
    <source>
        <dbReference type="SAM" id="MobiDB-lite"/>
    </source>
</evidence>
<evidence type="ECO:0000313" key="2">
    <source>
        <dbReference type="EMBL" id="KAK8240133.1"/>
    </source>
</evidence>
<feature type="compositionally biased region" description="Low complexity" evidence="1">
    <location>
        <begin position="71"/>
        <end position="84"/>
    </location>
</feature>
<protein>
    <submittedName>
        <fullName evidence="2">Uncharacterized protein</fullName>
    </submittedName>
</protein>
<feature type="compositionally biased region" description="Low complexity" evidence="1">
    <location>
        <begin position="386"/>
        <end position="401"/>
    </location>
</feature>
<feature type="compositionally biased region" description="Pro residues" evidence="1">
    <location>
        <begin position="351"/>
        <end position="365"/>
    </location>
</feature>
<accession>A0ABR1YVB3</accession>
<feature type="compositionally biased region" description="Low complexity" evidence="1">
    <location>
        <begin position="208"/>
        <end position="229"/>
    </location>
</feature>
<feature type="region of interest" description="Disordered" evidence="1">
    <location>
        <begin position="24"/>
        <end position="97"/>
    </location>
</feature>
<feature type="compositionally biased region" description="Basic and acidic residues" evidence="1">
    <location>
        <begin position="409"/>
        <end position="418"/>
    </location>
</feature>
<feature type="region of interest" description="Disordered" evidence="1">
    <location>
        <begin position="386"/>
        <end position="437"/>
    </location>
</feature>
<evidence type="ECO:0000313" key="3">
    <source>
        <dbReference type="Proteomes" id="UP001492380"/>
    </source>
</evidence>
<dbReference type="EMBL" id="JBBWRZ010000003">
    <property type="protein sequence ID" value="KAK8240133.1"/>
    <property type="molecule type" value="Genomic_DNA"/>
</dbReference>
<reference evidence="2 3" key="1">
    <citation type="submission" date="2024-04" db="EMBL/GenBank/DDBJ databases">
        <title>Phyllosticta paracitricarpa is synonymous to the EU quarantine fungus P. citricarpa based on phylogenomic analyses.</title>
        <authorList>
            <consortium name="Lawrence Berkeley National Laboratory"/>
            <person name="Van Ingen-Buijs V.A."/>
            <person name="Van Westerhoven A.C."/>
            <person name="Haridas S."/>
            <person name="Skiadas P."/>
            <person name="Martin F."/>
            <person name="Groenewald J.Z."/>
            <person name="Crous P.W."/>
            <person name="Seidl M.F."/>
        </authorList>
    </citation>
    <scope>NUCLEOTIDE SEQUENCE [LARGE SCALE GENOMIC DNA]</scope>
    <source>
        <strain evidence="2 3">CBS 123374</strain>
    </source>
</reference>
<keyword evidence="3" id="KW-1185">Reference proteome</keyword>
<feature type="compositionally biased region" description="Acidic residues" evidence="1">
    <location>
        <begin position="52"/>
        <end position="64"/>
    </location>
</feature>
<feature type="compositionally biased region" description="Acidic residues" evidence="1">
    <location>
        <begin position="419"/>
        <end position="437"/>
    </location>
</feature>
<dbReference type="Proteomes" id="UP001492380">
    <property type="component" value="Unassembled WGS sequence"/>
</dbReference>
<feature type="compositionally biased region" description="Low complexity" evidence="1">
    <location>
        <begin position="253"/>
        <end position="286"/>
    </location>
</feature>
<feature type="region of interest" description="Disordered" evidence="1">
    <location>
        <begin position="208"/>
        <end position="366"/>
    </location>
</feature>
<comment type="caution">
    <text evidence="2">The sequence shown here is derived from an EMBL/GenBank/DDBJ whole genome shotgun (WGS) entry which is preliminary data.</text>
</comment>
<feature type="compositionally biased region" description="Polar residues" evidence="1">
    <location>
        <begin position="241"/>
        <end position="251"/>
    </location>
</feature>
<name>A0ABR1YVB3_9PEZI</name>
<feature type="compositionally biased region" description="Polar residues" evidence="1">
    <location>
        <begin position="326"/>
        <end position="346"/>
    </location>
</feature>